<protein>
    <recommendedName>
        <fullName evidence="2">Cytochrome bc1 complex Rieske iron-sulfur subunit</fullName>
    </recommendedName>
    <alternativeName>
        <fullName evidence="8">Cytochrome bc1 reductase complex subunit QcrA</fullName>
    </alternativeName>
</protein>
<evidence type="ECO:0000256" key="1">
    <source>
        <dbReference type="ARBA" id="ARBA00002494"/>
    </source>
</evidence>
<dbReference type="AlphaFoldDB" id="A0A402DRK1"/>
<reference evidence="12 13" key="1">
    <citation type="submission" date="2019-01" db="EMBL/GenBank/DDBJ databases">
        <title>Draft genome sequence of Cellulomonas takizawaensis strain TKZ-21.</title>
        <authorList>
            <person name="Yamamura H."/>
            <person name="Hayashi T."/>
            <person name="Hamada M."/>
            <person name="Serisawa Y."/>
            <person name="Matsuyama K."/>
            <person name="Nakagawa Y."/>
            <person name="Otoguro M."/>
            <person name="Yanagida F."/>
            <person name="Hayakawa M."/>
        </authorList>
    </citation>
    <scope>NUCLEOTIDE SEQUENCE [LARGE SCALE GENOMIC DNA]</scope>
    <source>
        <strain evidence="12 13">NBRC12680</strain>
    </source>
</reference>
<feature type="region of interest" description="Disordered" evidence="10">
    <location>
        <begin position="66"/>
        <end position="90"/>
    </location>
</feature>
<keyword evidence="5" id="KW-0408">Iron</keyword>
<dbReference type="InterPro" id="IPR036922">
    <property type="entry name" value="Rieske_2Fe-2S_sf"/>
</dbReference>
<dbReference type="Gene3D" id="2.102.10.10">
    <property type="entry name" value="Rieske [2Fe-2S] iron-sulphur domain"/>
    <property type="match status" value="1"/>
</dbReference>
<evidence type="ECO:0000256" key="4">
    <source>
        <dbReference type="ARBA" id="ARBA00022723"/>
    </source>
</evidence>
<dbReference type="InterPro" id="IPR005805">
    <property type="entry name" value="Rieske_Fe-S_prot_C"/>
</dbReference>
<gene>
    <name evidence="12" type="ORF">CBZ_17810</name>
</gene>
<dbReference type="PROSITE" id="PS51296">
    <property type="entry name" value="RIESKE"/>
    <property type="match status" value="1"/>
</dbReference>
<evidence type="ECO:0000256" key="7">
    <source>
        <dbReference type="ARBA" id="ARBA00023157"/>
    </source>
</evidence>
<evidence type="ECO:0000256" key="2">
    <source>
        <dbReference type="ARBA" id="ARBA00015816"/>
    </source>
</evidence>
<dbReference type="GO" id="GO:0016020">
    <property type="term" value="C:membrane"/>
    <property type="evidence" value="ECO:0007669"/>
    <property type="project" value="InterPro"/>
</dbReference>
<evidence type="ECO:0000256" key="6">
    <source>
        <dbReference type="ARBA" id="ARBA00023014"/>
    </source>
</evidence>
<proteinExistence type="predicted"/>
<dbReference type="CDD" id="cd03467">
    <property type="entry name" value="Rieske"/>
    <property type="match status" value="1"/>
</dbReference>
<dbReference type="GO" id="GO:0016705">
    <property type="term" value="F:oxidoreductase activity, acting on paired donors, with incorporation or reduction of molecular oxygen"/>
    <property type="evidence" value="ECO:0007669"/>
    <property type="project" value="UniProtKB-ARBA"/>
</dbReference>
<keyword evidence="4" id="KW-0479">Metal-binding</keyword>
<dbReference type="EMBL" id="BIMR01000126">
    <property type="protein sequence ID" value="GCE76725.1"/>
    <property type="molecule type" value="Genomic_DNA"/>
</dbReference>
<comment type="function">
    <text evidence="1">Iron-sulfur subunit of the cytochrome bc1 complex, an essential component of the respiratory electron transport chain required for ATP synthesis. The bc1 complex catalyzes the oxidation of menaquinol and the reduction of cytochrome c in the respiratory chain. The bc1 complex operates through a Q-cycle mechanism that couples electron transfer to generation of the proton gradient that drives ATP synthesis.</text>
</comment>
<name>A0A402DRK1_9CELL</name>
<dbReference type="OrthoDB" id="25106at2"/>
<evidence type="ECO:0000256" key="9">
    <source>
        <dbReference type="ARBA" id="ARBA00034078"/>
    </source>
</evidence>
<keyword evidence="3" id="KW-0001">2Fe-2S</keyword>
<evidence type="ECO:0000313" key="13">
    <source>
        <dbReference type="Proteomes" id="UP000289954"/>
    </source>
</evidence>
<evidence type="ECO:0000313" key="12">
    <source>
        <dbReference type="EMBL" id="GCE76725.1"/>
    </source>
</evidence>
<dbReference type="Pfam" id="PF00355">
    <property type="entry name" value="Rieske"/>
    <property type="match status" value="1"/>
</dbReference>
<evidence type="ECO:0000256" key="3">
    <source>
        <dbReference type="ARBA" id="ARBA00022714"/>
    </source>
</evidence>
<comment type="cofactor">
    <cofactor evidence="9">
        <name>[2Fe-2S] cluster</name>
        <dbReference type="ChEBI" id="CHEBI:190135"/>
    </cofactor>
</comment>
<keyword evidence="6" id="KW-0411">Iron-sulfur</keyword>
<feature type="domain" description="Rieske" evidence="11">
    <location>
        <begin position="92"/>
        <end position="185"/>
    </location>
</feature>
<dbReference type="InterPro" id="IPR014349">
    <property type="entry name" value="Rieske_Fe-S_prot"/>
</dbReference>
<sequence>MPRTIQESPALSLAHDPADGATTVAAVPTPHSCGGCLDRRQVLQRAGLVTMGVAAAGVLAACSSGGSGGSGDDGGTGGDSGGDGGSAPAADGSLAQVADIPVGGAISATDADGNKILLVQPEAGTVIGLSAICTHQGCTVAPDGDELHCPCHGSVFDLTGKNVSGPAPEPLPPVDVHVADGAVLLGKA</sequence>
<evidence type="ECO:0000256" key="5">
    <source>
        <dbReference type="ARBA" id="ARBA00023004"/>
    </source>
</evidence>
<dbReference type="Proteomes" id="UP000289954">
    <property type="component" value="Unassembled WGS sequence"/>
</dbReference>
<feature type="compositionally biased region" description="Gly residues" evidence="10">
    <location>
        <begin position="66"/>
        <end position="85"/>
    </location>
</feature>
<evidence type="ECO:0000256" key="10">
    <source>
        <dbReference type="SAM" id="MobiDB-lite"/>
    </source>
</evidence>
<dbReference type="GO" id="GO:0004497">
    <property type="term" value="F:monooxygenase activity"/>
    <property type="evidence" value="ECO:0007669"/>
    <property type="project" value="UniProtKB-ARBA"/>
</dbReference>
<dbReference type="RefSeq" id="WP_130781327.1">
    <property type="nucleotide sequence ID" value="NZ_BIMR01000126.1"/>
</dbReference>
<evidence type="ECO:0000259" key="11">
    <source>
        <dbReference type="PROSITE" id="PS51296"/>
    </source>
</evidence>
<accession>A0A402DRK1</accession>
<dbReference type="PANTHER" id="PTHR10134">
    <property type="entry name" value="CYTOCHROME B-C1 COMPLEX SUBUNIT RIESKE, MITOCHONDRIAL"/>
    <property type="match status" value="1"/>
</dbReference>
<dbReference type="GO" id="GO:0046872">
    <property type="term" value="F:metal ion binding"/>
    <property type="evidence" value="ECO:0007669"/>
    <property type="project" value="UniProtKB-KW"/>
</dbReference>
<keyword evidence="13" id="KW-1185">Reference proteome</keyword>
<dbReference type="GO" id="GO:0051537">
    <property type="term" value="F:2 iron, 2 sulfur cluster binding"/>
    <property type="evidence" value="ECO:0007669"/>
    <property type="project" value="UniProtKB-KW"/>
</dbReference>
<organism evidence="12 13">
    <name type="scientific">Cellulomonas biazotea</name>
    <dbReference type="NCBI Taxonomy" id="1709"/>
    <lineage>
        <taxon>Bacteria</taxon>
        <taxon>Bacillati</taxon>
        <taxon>Actinomycetota</taxon>
        <taxon>Actinomycetes</taxon>
        <taxon>Micrococcales</taxon>
        <taxon>Cellulomonadaceae</taxon>
        <taxon>Cellulomonas</taxon>
    </lineage>
</organism>
<dbReference type="SUPFAM" id="SSF50022">
    <property type="entry name" value="ISP domain"/>
    <property type="match status" value="1"/>
</dbReference>
<dbReference type="InterPro" id="IPR017941">
    <property type="entry name" value="Rieske_2Fe-2S"/>
</dbReference>
<comment type="caution">
    <text evidence="12">The sequence shown here is derived from an EMBL/GenBank/DDBJ whole genome shotgun (WGS) entry which is preliminary data.</text>
</comment>
<evidence type="ECO:0000256" key="8">
    <source>
        <dbReference type="ARBA" id="ARBA00029586"/>
    </source>
</evidence>
<dbReference type="PRINTS" id="PR00162">
    <property type="entry name" value="RIESKE"/>
</dbReference>
<keyword evidence="7" id="KW-1015">Disulfide bond</keyword>